<protein>
    <submittedName>
        <fullName evidence="2">Uncharacterized protein</fullName>
    </submittedName>
</protein>
<keyword evidence="1" id="KW-0472">Membrane</keyword>
<keyword evidence="1" id="KW-1133">Transmembrane helix</keyword>
<dbReference type="InParanoid" id="A0A059C5Q6"/>
<organism evidence="2">
    <name type="scientific">Eucalyptus grandis</name>
    <name type="common">Flooded gum</name>
    <dbReference type="NCBI Taxonomy" id="71139"/>
    <lineage>
        <taxon>Eukaryota</taxon>
        <taxon>Viridiplantae</taxon>
        <taxon>Streptophyta</taxon>
        <taxon>Embryophyta</taxon>
        <taxon>Tracheophyta</taxon>
        <taxon>Spermatophyta</taxon>
        <taxon>Magnoliopsida</taxon>
        <taxon>eudicotyledons</taxon>
        <taxon>Gunneridae</taxon>
        <taxon>Pentapetalae</taxon>
        <taxon>rosids</taxon>
        <taxon>malvids</taxon>
        <taxon>Myrtales</taxon>
        <taxon>Myrtaceae</taxon>
        <taxon>Myrtoideae</taxon>
        <taxon>Eucalypteae</taxon>
        <taxon>Eucalyptus</taxon>
    </lineage>
</organism>
<accession>A0A059C5Q6</accession>
<feature type="transmembrane region" description="Helical" evidence="1">
    <location>
        <begin position="20"/>
        <end position="42"/>
    </location>
</feature>
<dbReference type="Gramene" id="KCW73491">
    <property type="protein sequence ID" value="KCW73491"/>
    <property type="gene ID" value="EUGRSUZ_E01993"/>
</dbReference>
<name>A0A059C5Q6_EUCGR</name>
<evidence type="ECO:0000313" key="2">
    <source>
        <dbReference type="EMBL" id="KCW73491.1"/>
    </source>
</evidence>
<sequence>MRTNTFNSINWLSKHIRRKFTFLFYFYMNVDVICSVVTAMIFKIQEPRTFSTRLSIKVTPNQIVGVLRKGSLS</sequence>
<keyword evidence="1" id="KW-0812">Transmembrane</keyword>
<reference evidence="2" key="1">
    <citation type="submission" date="2013-07" db="EMBL/GenBank/DDBJ databases">
        <title>The genome of Eucalyptus grandis.</title>
        <authorList>
            <person name="Schmutz J."/>
            <person name="Hayes R."/>
            <person name="Myburg A."/>
            <person name="Tuskan G."/>
            <person name="Grattapaglia D."/>
            <person name="Rokhsar D.S."/>
        </authorList>
    </citation>
    <scope>NUCLEOTIDE SEQUENCE</scope>
    <source>
        <tissue evidence="2">Leaf extractions</tissue>
    </source>
</reference>
<proteinExistence type="predicted"/>
<gene>
    <name evidence="2" type="ORF">EUGRSUZ_E01993</name>
</gene>
<evidence type="ECO:0000256" key="1">
    <source>
        <dbReference type="SAM" id="Phobius"/>
    </source>
</evidence>
<dbReference type="AlphaFoldDB" id="A0A059C5Q6"/>
<dbReference type="EMBL" id="KK198757">
    <property type="protein sequence ID" value="KCW73491.1"/>
    <property type="molecule type" value="Genomic_DNA"/>
</dbReference>